<dbReference type="InterPro" id="IPR020904">
    <property type="entry name" value="Sc_DH/Rdtase_CS"/>
</dbReference>
<evidence type="ECO:0000256" key="1">
    <source>
        <dbReference type="ARBA" id="ARBA00006484"/>
    </source>
</evidence>
<dbReference type="GO" id="GO:0016491">
    <property type="term" value="F:oxidoreductase activity"/>
    <property type="evidence" value="ECO:0007669"/>
    <property type="project" value="UniProtKB-KW"/>
</dbReference>
<keyword evidence="2" id="KW-0560">Oxidoreductase</keyword>
<dbReference type="PANTHER" id="PTHR42760">
    <property type="entry name" value="SHORT-CHAIN DEHYDROGENASES/REDUCTASES FAMILY MEMBER"/>
    <property type="match status" value="1"/>
</dbReference>
<dbReference type="SUPFAM" id="SSF51735">
    <property type="entry name" value="NAD(P)-binding Rossmann-fold domains"/>
    <property type="match status" value="1"/>
</dbReference>
<dbReference type="RefSeq" id="WP_377743467.1">
    <property type="nucleotide sequence ID" value="NZ_JBHRXJ010000004.1"/>
</dbReference>
<name>A0ABV7R125_9RHOB</name>
<keyword evidence="3" id="KW-1185">Reference proteome</keyword>
<comment type="similarity">
    <text evidence="1">Belongs to the short-chain dehydrogenases/reductases (SDR) family.</text>
</comment>
<proteinExistence type="inferred from homology"/>
<dbReference type="PRINTS" id="PR00080">
    <property type="entry name" value="SDRFAMILY"/>
</dbReference>
<dbReference type="CDD" id="cd05233">
    <property type="entry name" value="SDR_c"/>
    <property type="match status" value="1"/>
</dbReference>
<sequence>MTKDNDLPLAVVTGGGTGIGRAVGELLAQSGYRVCTIGLDRDDDLPAAIRFVRADVTDTEAAIAALPEGPVAALVNCAGLLRHQAEWQVEGFELVMKVNLTAGFTLANALLDRLEAARGSVVNVTSMWAIFGSAGAPAYTASKGAVAAVTRSQAVAWAPRGVRVNSIAPGWVETRISEKARTDPERVARINQRIPMGRWAQPHEVATVVRFLLSDDAAYVTGAMIPVDGGYSVC</sequence>
<accession>A0ABV7R125</accession>
<dbReference type="EMBL" id="JBHRXJ010000004">
    <property type="protein sequence ID" value="MFC3527885.1"/>
    <property type="molecule type" value="Genomic_DNA"/>
</dbReference>
<dbReference type="InterPro" id="IPR036291">
    <property type="entry name" value="NAD(P)-bd_dom_sf"/>
</dbReference>
<dbReference type="EC" id="1.1.1.-" evidence="2"/>
<dbReference type="Proteomes" id="UP001595721">
    <property type="component" value="Unassembled WGS sequence"/>
</dbReference>
<dbReference type="PANTHER" id="PTHR42760:SF40">
    <property type="entry name" value="3-OXOACYL-[ACYL-CARRIER-PROTEIN] REDUCTASE, CHLOROPLASTIC"/>
    <property type="match status" value="1"/>
</dbReference>
<reference evidence="3" key="1">
    <citation type="journal article" date="2019" name="Int. J. Syst. Evol. Microbiol.">
        <title>The Global Catalogue of Microorganisms (GCM) 10K type strain sequencing project: providing services to taxonomists for standard genome sequencing and annotation.</title>
        <authorList>
            <consortium name="The Broad Institute Genomics Platform"/>
            <consortium name="The Broad Institute Genome Sequencing Center for Infectious Disease"/>
            <person name="Wu L."/>
            <person name="Ma J."/>
        </authorList>
    </citation>
    <scope>NUCLEOTIDE SEQUENCE [LARGE SCALE GENOMIC DNA]</scope>
    <source>
        <strain evidence="3">KCTC 42899</strain>
    </source>
</reference>
<dbReference type="PROSITE" id="PS00061">
    <property type="entry name" value="ADH_SHORT"/>
    <property type="match status" value="1"/>
</dbReference>
<organism evidence="2 3">
    <name type="scientific">Paracoccus mangrovi</name>
    <dbReference type="NCBI Taxonomy" id="1715645"/>
    <lineage>
        <taxon>Bacteria</taxon>
        <taxon>Pseudomonadati</taxon>
        <taxon>Pseudomonadota</taxon>
        <taxon>Alphaproteobacteria</taxon>
        <taxon>Rhodobacterales</taxon>
        <taxon>Paracoccaceae</taxon>
        <taxon>Paracoccus</taxon>
    </lineage>
</organism>
<comment type="caution">
    <text evidence="2">The sequence shown here is derived from an EMBL/GenBank/DDBJ whole genome shotgun (WGS) entry which is preliminary data.</text>
</comment>
<protein>
    <submittedName>
        <fullName evidence="2">SDR family NAD(P)-dependent oxidoreductase</fullName>
        <ecNumber evidence="2">1.1.1.-</ecNumber>
    </submittedName>
</protein>
<dbReference type="InterPro" id="IPR002347">
    <property type="entry name" value="SDR_fam"/>
</dbReference>
<evidence type="ECO:0000313" key="2">
    <source>
        <dbReference type="EMBL" id="MFC3527885.1"/>
    </source>
</evidence>
<gene>
    <name evidence="2" type="ORF">ACFOMH_06815</name>
</gene>
<dbReference type="Gene3D" id="3.40.50.720">
    <property type="entry name" value="NAD(P)-binding Rossmann-like Domain"/>
    <property type="match status" value="1"/>
</dbReference>
<dbReference type="PRINTS" id="PR00081">
    <property type="entry name" value="GDHRDH"/>
</dbReference>
<evidence type="ECO:0000313" key="3">
    <source>
        <dbReference type="Proteomes" id="UP001595721"/>
    </source>
</evidence>
<dbReference type="Pfam" id="PF13561">
    <property type="entry name" value="adh_short_C2"/>
    <property type="match status" value="1"/>
</dbReference>